<proteinExistence type="predicted"/>
<gene>
    <name evidence="2" type="ORF">LBW55_17020</name>
</gene>
<keyword evidence="1" id="KW-1133">Transmembrane helix</keyword>
<dbReference type="EMBL" id="JAIVEX010000008">
    <property type="protein sequence ID" value="MDB0523305.1"/>
    <property type="molecule type" value="Genomic_DNA"/>
</dbReference>
<dbReference type="KEGG" id="rsy:RSUY_30380"/>
<evidence type="ECO:0000313" key="3">
    <source>
        <dbReference type="Proteomes" id="UP001143674"/>
    </source>
</evidence>
<reference evidence="2" key="1">
    <citation type="submission" date="2021-09" db="EMBL/GenBank/DDBJ databases">
        <title>Genomic analysis of Ralstonia spp.</title>
        <authorList>
            <person name="Aburjaile F."/>
            <person name="Ariute J.C."/>
            <person name="Pais A.K.L."/>
            <person name="Albuquerque G.M.R."/>
            <person name="Silva A.M.F."/>
            <person name="Brenig B."/>
            <person name="Azevedo V."/>
            <person name="Matiuzzi M."/>
            <person name="Ramos R."/>
            <person name="Goes-Neto A."/>
            <person name="Soares S."/>
            <person name="Iseppon A.M.B."/>
            <person name="Souza E."/>
            <person name="Gama M."/>
        </authorList>
    </citation>
    <scope>NUCLEOTIDE SEQUENCE</scope>
    <source>
        <strain evidence="2">B4</strain>
    </source>
</reference>
<name>A0A072SSY4_RALSL</name>
<feature type="transmembrane region" description="Helical" evidence="1">
    <location>
        <begin position="39"/>
        <end position="59"/>
    </location>
</feature>
<evidence type="ECO:0000313" key="2">
    <source>
        <dbReference type="EMBL" id="MDB0523305.1"/>
    </source>
</evidence>
<keyword evidence="1" id="KW-0472">Membrane</keyword>
<comment type="caution">
    <text evidence="2">The sequence shown here is derived from an EMBL/GenBank/DDBJ whole genome shotgun (WGS) entry which is preliminary data.</text>
</comment>
<dbReference type="AlphaFoldDB" id="A0A072SSY4"/>
<protein>
    <recommendedName>
        <fullName evidence="4">Transmembrane protein</fullName>
    </recommendedName>
</protein>
<evidence type="ECO:0000256" key="1">
    <source>
        <dbReference type="SAM" id="Phobius"/>
    </source>
</evidence>
<organism evidence="2 3">
    <name type="scientific">Ralstonia solanacearum</name>
    <name type="common">Pseudomonas solanacearum</name>
    <dbReference type="NCBI Taxonomy" id="305"/>
    <lineage>
        <taxon>Bacteria</taxon>
        <taxon>Pseudomonadati</taxon>
        <taxon>Pseudomonadota</taxon>
        <taxon>Betaproteobacteria</taxon>
        <taxon>Burkholderiales</taxon>
        <taxon>Burkholderiaceae</taxon>
        <taxon>Ralstonia</taxon>
        <taxon>Ralstonia solanacearum species complex</taxon>
    </lineage>
</organism>
<keyword evidence="1" id="KW-0812">Transmembrane</keyword>
<evidence type="ECO:0008006" key="4">
    <source>
        <dbReference type="Google" id="ProtNLM"/>
    </source>
</evidence>
<dbReference type="Proteomes" id="UP001143674">
    <property type="component" value="Unassembled WGS sequence"/>
</dbReference>
<dbReference type="RefSeq" id="WP_039557916.1">
    <property type="nucleotide sequence ID" value="NZ_CDLX01000001.1"/>
</dbReference>
<accession>A0A072SSY4</accession>
<sequence>MTDIILGFLIGVFLWGTGALVVKVITLNRCNPYKLNEGLVTLIGILFWAATIVLIAILATQPD</sequence>
<feature type="transmembrane region" description="Helical" evidence="1">
    <location>
        <begin position="6"/>
        <end position="27"/>
    </location>
</feature>